<dbReference type="Proteomes" id="UP001208570">
    <property type="component" value="Unassembled WGS sequence"/>
</dbReference>
<accession>A0AAD9NA60</accession>
<evidence type="ECO:0000313" key="2">
    <source>
        <dbReference type="EMBL" id="KAK2159729.1"/>
    </source>
</evidence>
<gene>
    <name evidence="2" type="ORF">LSH36_147g02010</name>
</gene>
<reference evidence="2" key="1">
    <citation type="journal article" date="2023" name="Mol. Biol. Evol.">
        <title>Third-Generation Sequencing Reveals the Adaptive Role of the Epigenome in Three Deep-Sea Polychaetes.</title>
        <authorList>
            <person name="Perez M."/>
            <person name="Aroh O."/>
            <person name="Sun Y."/>
            <person name="Lan Y."/>
            <person name="Juniper S.K."/>
            <person name="Young C.R."/>
            <person name="Angers B."/>
            <person name="Qian P.Y."/>
        </authorList>
    </citation>
    <scope>NUCLEOTIDE SEQUENCE</scope>
    <source>
        <strain evidence="2">P08H-3</strain>
    </source>
</reference>
<evidence type="ECO:0000256" key="1">
    <source>
        <dbReference type="SAM" id="Phobius"/>
    </source>
</evidence>
<name>A0AAD9NA60_9ANNE</name>
<comment type="caution">
    <text evidence="2">The sequence shown here is derived from an EMBL/GenBank/DDBJ whole genome shotgun (WGS) entry which is preliminary data.</text>
</comment>
<dbReference type="EMBL" id="JAODUP010000147">
    <property type="protein sequence ID" value="KAK2159729.1"/>
    <property type="molecule type" value="Genomic_DNA"/>
</dbReference>
<keyword evidence="3" id="KW-1185">Reference proteome</keyword>
<keyword evidence="1" id="KW-0812">Transmembrane</keyword>
<keyword evidence="1" id="KW-1133">Transmembrane helix</keyword>
<protein>
    <submittedName>
        <fullName evidence="2">Uncharacterized protein</fullName>
    </submittedName>
</protein>
<keyword evidence="1" id="KW-0472">Membrane</keyword>
<feature type="transmembrane region" description="Helical" evidence="1">
    <location>
        <begin position="12"/>
        <end position="31"/>
    </location>
</feature>
<sequence>MEQFRKRISRIILLLTVSSMVTGFLIPYWILHRWLTVEDFHSDSRRGARSIQNIFRPSSVARLEMPSLNVLNEGYYGDSDAIISSVSENDSKFIFIEVLSRERQYSYRLPYIDDKDSRRMNLQSDVNSVDEACCVFQDICQRKSRDMYSWTALVNNETYVNTFMLRHFLQRLPSSVPVLIGKVIANNSQLFSFNHGILMNRVAIRVICDDCEPECLTCDEDVDNSALNSCLVHHFGAGCTDVTQIE</sequence>
<dbReference type="AlphaFoldDB" id="A0AAD9NA60"/>
<proteinExistence type="predicted"/>
<evidence type="ECO:0000313" key="3">
    <source>
        <dbReference type="Proteomes" id="UP001208570"/>
    </source>
</evidence>
<organism evidence="2 3">
    <name type="scientific">Paralvinella palmiformis</name>
    <dbReference type="NCBI Taxonomy" id="53620"/>
    <lineage>
        <taxon>Eukaryota</taxon>
        <taxon>Metazoa</taxon>
        <taxon>Spiralia</taxon>
        <taxon>Lophotrochozoa</taxon>
        <taxon>Annelida</taxon>
        <taxon>Polychaeta</taxon>
        <taxon>Sedentaria</taxon>
        <taxon>Canalipalpata</taxon>
        <taxon>Terebellida</taxon>
        <taxon>Terebelliformia</taxon>
        <taxon>Alvinellidae</taxon>
        <taxon>Paralvinella</taxon>
    </lineage>
</organism>
<dbReference type="Gene3D" id="3.90.550.50">
    <property type="match status" value="1"/>
</dbReference>